<proteinExistence type="inferred from homology"/>
<organism evidence="9 10">
    <name type="scientific">Blautia producta</name>
    <dbReference type="NCBI Taxonomy" id="33035"/>
    <lineage>
        <taxon>Bacteria</taxon>
        <taxon>Bacillati</taxon>
        <taxon>Bacillota</taxon>
        <taxon>Clostridia</taxon>
        <taxon>Lachnospirales</taxon>
        <taxon>Lachnospiraceae</taxon>
        <taxon>Blautia</taxon>
    </lineage>
</organism>
<protein>
    <submittedName>
        <fullName evidence="9">Iron-uptake system permease protein FeuB</fullName>
    </submittedName>
</protein>
<dbReference type="PANTHER" id="PTHR30472">
    <property type="entry name" value="FERRIC ENTEROBACTIN TRANSPORT SYSTEM PERMEASE PROTEIN"/>
    <property type="match status" value="1"/>
</dbReference>
<reference evidence="9 10" key="1">
    <citation type="submission" date="2019-01" db="EMBL/GenBank/DDBJ databases">
        <title>PMF-metabolizing Aryl O-demethylase.</title>
        <authorList>
            <person name="Kim M."/>
        </authorList>
    </citation>
    <scope>NUCLEOTIDE SEQUENCE [LARGE SCALE GENOMIC DNA]</scope>
    <source>
        <strain evidence="9 10">PMF1</strain>
    </source>
</reference>
<comment type="similarity">
    <text evidence="2">Belongs to the binding-protein-dependent transport system permease family. FecCD subfamily.</text>
</comment>
<dbReference type="InterPro" id="IPR000522">
    <property type="entry name" value="ABC_transptr_permease_BtuC"/>
</dbReference>
<evidence type="ECO:0000256" key="3">
    <source>
        <dbReference type="ARBA" id="ARBA00022448"/>
    </source>
</evidence>
<evidence type="ECO:0000313" key="10">
    <source>
        <dbReference type="Proteomes" id="UP000289794"/>
    </source>
</evidence>
<dbReference type="GO" id="GO:0022857">
    <property type="term" value="F:transmembrane transporter activity"/>
    <property type="evidence" value="ECO:0007669"/>
    <property type="project" value="InterPro"/>
</dbReference>
<accession>A0A4P6LYX9</accession>
<evidence type="ECO:0000256" key="5">
    <source>
        <dbReference type="ARBA" id="ARBA00022692"/>
    </source>
</evidence>
<feature type="transmembrane region" description="Helical" evidence="8">
    <location>
        <begin position="196"/>
        <end position="219"/>
    </location>
</feature>
<keyword evidence="6 8" id="KW-1133">Transmembrane helix</keyword>
<dbReference type="GO" id="GO:0005886">
    <property type="term" value="C:plasma membrane"/>
    <property type="evidence" value="ECO:0007669"/>
    <property type="project" value="UniProtKB-SubCell"/>
</dbReference>
<keyword evidence="3" id="KW-0813">Transport</keyword>
<feature type="transmembrane region" description="Helical" evidence="8">
    <location>
        <begin position="152"/>
        <end position="176"/>
    </location>
</feature>
<feature type="transmembrane region" description="Helical" evidence="8">
    <location>
        <begin position="12"/>
        <end position="31"/>
    </location>
</feature>
<evidence type="ECO:0000313" key="9">
    <source>
        <dbReference type="EMBL" id="QBE97132.1"/>
    </source>
</evidence>
<dbReference type="InterPro" id="IPR037294">
    <property type="entry name" value="ABC_BtuC-like"/>
</dbReference>
<feature type="transmembrane region" description="Helical" evidence="8">
    <location>
        <begin position="94"/>
        <end position="113"/>
    </location>
</feature>
<feature type="transmembrane region" description="Helical" evidence="8">
    <location>
        <begin position="240"/>
        <end position="266"/>
    </location>
</feature>
<evidence type="ECO:0000256" key="8">
    <source>
        <dbReference type="SAM" id="Phobius"/>
    </source>
</evidence>
<evidence type="ECO:0000256" key="6">
    <source>
        <dbReference type="ARBA" id="ARBA00022989"/>
    </source>
</evidence>
<dbReference type="Gene3D" id="1.10.3470.10">
    <property type="entry name" value="ABC transporter involved in vitamin B12 uptake, BtuC"/>
    <property type="match status" value="1"/>
</dbReference>
<dbReference type="SUPFAM" id="SSF81345">
    <property type="entry name" value="ABC transporter involved in vitamin B12 uptake, BtuC"/>
    <property type="match status" value="1"/>
</dbReference>
<dbReference type="GO" id="GO:0033214">
    <property type="term" value="P:siderophore-iron import into cell"/>
    <property type="evidence" value="ECO:0007669"/>
    <property type="project" value="TreeGrafter"/>
</dbReference>
<dbReference type="EMBL" id="CP035945">
    <property type="protein sequence ID" value="QBE97132.1"/>
    <property type="molecule type" value="Genomic_DNA"/>
</dbReference>
<gene>
    <name evidence="9" type="primary">feuB</name>
    <name evidence="9" type="ORF">PMF13cell1_02685</name>
</gene>
<dbReference type="FunFam" id="1.10.3470.10:FF:000001">
    <property type="entry name" value="Vitamin B12 ABC transporter permease BtuC"/>
    <property type="match status" value="1"/>
</dbReference>
<dbReference type="Proteomes" id="UP000289794">
    <property type="component" value="Chromosome"/>
</dbReference>
<comment type="subcellular location">
    <subcellularLocation>
        <location evidence="1">Cell membrane</location>
        <topology evidence="1">Multi-pass membrane protein</topology>
    </subcellularLocation>
</comment>
<dbReference type="CDD" id="cd06550">
    <property type="entry name" value="TM_ABC_iron-siderophores_like"/>
    <property type="match status" value="1"/>
</dbReference>
<dbReference type="Pfam" id="PF01032">
    <property type="entry name" value="FecCD"/>
    <property type="match status" value="1"/>
</dbReference>
<evidence type="ECO:0000256" key="1">
    <source>
        <dbReference type="ARBA" id="ARBA00004651"/>
    </source>
</evidence>
<feature type="transmembrane region" description="Helical" evidence="8">
    <location>
        <begin position="311"/>
        <end position="328"/>
    </location>
</feature>
<sequence length="335" mass="34897">MGLNAKKRTVWFLTAGAAAVLTAAVLSILYGSTGIPPRQVMNALINPDLTDQQHLVIRELRLPRTAGCILVGAAFSTAGAMMQGVTRNPLADSGLLGINAGASFALALCLAFLPGLSFSGVVVFSFLGAAAAMLVVYGLMSLNRRRLDPVRLVLAGSAVSIFLTSLSQAVAILYKIGYDLTFWTAGGVAGIRREQLIFAGPVILLGLTGAAALSSRVSLLSLGEDAARGLGLSVERSRAVCLLTVLLLAGGSVALAGPVAFVGLMVPHVVRYFTGADYRSVIPCSMAAGAFFMLAADILSRVINAPGEVPVGLVFAVIGVPFFIWTARKEERTFE</sequence>
<dbReference type="PANTHER" id="PTHR30472:SF1">
    <property type="entry name" value="FE(3+) DICITRATE TRANSPORT SYSTEM PERMEASE PROTEIN FECC-RELATED"/>
    <property type="match status" value="1"/>
</dbReference>
<dbReference type="AlphaFoldDB" id="A0A4P6LYX9"/>
<dbReference type="KEGG" id="bpro:PMF13cell1_02685"/>
<keyword evidence="7 8" id="KW-0472">Membrane</keyword>
<keyword evidence="4" id="KW-1003">Cell membrane</keyword>
<name>A0A4P6LYX9_9FIRM</name>
<feature type="transmembrane region" description="Helical" evidence="8">
    <location>
        <begin position="278"/>
        <end position="299"/>
    </location>
</feature>
<evidence type="ECO:0000256" key="7">
    <source>
        <dbReference type="ARBA" id="ARBA00023136"/>
    </source>
</evidence>
<feature type="transmembrane region" description="Helical" evidence="8">
    <location>
        <begin position="119"/>
        <end position="140"/>
    </location>
</feature>
<evidence type="ECO:0000256" key="2">
    <source>
        <dbReference type="ARBA" id="ARBA00007935"/>
    </source>
</evidence>
<evidence type="ECO:0000256" key="4">
    <source>
        <dbReference type="ARBA" id="ARBA00022475"/>
    </source>
</evidence>
<dbReference type="RefSeq" id="WP_130181026.1">
    <property type="nucleotide sequence ID" value="NZ_CP035945.1"/>
</dbReference>
<keyword evidence="5 8" id="KW-0812">Transmembrane</keyword>